<evidence type="ECO:0000256" key="7">
    <source>
        <dbReference type="ARBA" id="ARBA00022692"/>
    </source>
</evidence>
<dbReference type="SMART" id="SM00387">
    <property type="entry name" value="HATPase_c"/>
    <property type="match status" value="1"/>
</dbReference>
<keyword evidence="13 14" id="KW-0472">Membrane</keyword>
<comment type="catalytic activity">
    <reaction evidence="1">
        <text>ATP + protein L-histidine = ADP + protein N-phospho-L-histidine.</text>
        <dbReference type="EC" id="2.7.13.3"/>
    </reaction>
</comment>
<sequence>MVLAVAPVLTRPLVLLLAITAWACLTGFVTHSRGELAFRRSDLVLLVVIVLAAQAGQVARPSRRASGQTGPVRIAALTGRPVTEAWKGATVLARSSVSRERRRRAYLLAFLGLPALVAGLVPLRSTLNLATDVLLFLLLVVVIALVGGRGPALVSAVAASLALNFFFTQPFHTWAIDDPNNALALVVFVLVAALVSWAVDLAAERTRQAAEAASQAEVLASGNRVRTALLAAVGHDLRTPLAVAKAGVSSLRSEEVELDTSDRDELLAAADHALDRLAGLIDNLLDLSRLQTGAIAVRRVPTAVGDVLARALDDVGVEPRAVVIDVPDELPAVLADPGLLERVLANLITNAQRHAAGAPPPVVEAELVGTRVEIRVVDRGPGIREEQMDRVFQPFQRLGDTDATTGVGLGLALARGLTEAMGGTVVPAVTVGGGLTMVVLLEAALEGAASPAEAGS</sequence>
<keyword evidence="12" id="KW-0902">Two-component regulatory system</keyword>
<dbReference type="Pfam" id="PF13493">
    <property type="entry name" value="DUF4118"/>
    <property type="match status" value="1"/>
</dbReference>
<keyword evidence="5" id="KW-0597">Phosphoprotein</keyword>
<feature type="transmembrane region" description="Helical" evidence="14">
    <location>
        <begin position="182"/>
        <end position="199"/>
    </location>
</feature>
<evidence type="ECO:0000256" key="10">
    <source>
        <dbReference type="ARBA" id="ARBA00022840"/>
    </source>
</evidence>
<dbReference type="AlphaFoldDB" id="A0A3A5HIJ9"/>
<keyword evidence="7 14" id="KW-0812">Transmembrane</keyword>
<dbReference type="CDD" id="cd00075">
    <property type="entry name" value="HATPase"/>
    <property type="match status" value="1"/>
</dbReference>
<protein>
    <recommendedName>
        <fullName evidence="4">histidine kinase</fullName>
        <ecNumber evidence="4">2.7.13.3</ecNumber>
    </recommendedName>
</protein>
<feature type="transmembrane region" description="Helical" evidence="14">
    <location>
        <begin position="105"/>
        <end position="123"/>
    </location>
</feature>
<dbReference type="PANTHER" id="PTHR45569:SF1">
    <property type="entry name" value="SENSOR PROTEIN KDPD"/>
    <property type="match status" value="1"/>
</dbReference>
<dbReference type="OrthoDB" id="9806130at2"/>
<dbReference type="InterPro" id="IPR038318">
    <property type="entry name" value="KdpD_sf"/>
</dbReference>
<dbReference type="InterPro" id="IPR004358">
    <property type="entry name" value="Sig_transdc_His_kin-like_C"/>
</dbReference>
<keyword evidence="11 14" id="KW-1133">Transmembrane helix</keyword>
<keyword evidence="8" id="KW-0547">Nucleotide-binding</keyword>
<evidence type="ECO:0000256" key="1">
    <source>
        <dbReference type="ARBA" id="ARBA00000085"/>
    </source>
</evidence>
<dbReference type="InterPro" id="IPR003661">
    <property type="entry name" value="HisK_dim/P_dom"/>
</dbReference>
<reference evidence="17" key="1">
    <citation type="submission" date="2018-09" db="EMBL/GenBank/DDBJ databases">
        <authorList>
            <person name="Zhu H."/>
        </authorList>
    </citation>
    <scope>NUCLEOTIDE SEQUENCE [LARGE SCALE GENOMIC DNA]</scope>
    <source>
        <strain evidence="17">K1W22B-1</strain>
    </source>
</reference>
<dbReference type="Gene3D" id="1.20.120.620">
    <property type="entry name" value="Backbone structure of the membrane domain of e. Coli histidine kinase receptor kdpd"/>
    <property type="match status" value="1"/>
</dbReference>
<proteinExistence type="predicted"/>
<comment type="caution">
    <text evidence="16">The sequence shown here is derived from an EMBL/GenBank/DDBJ whole genome shotgun (WGS) entry which is preliminary data.</text>
</comment>
<evidence type="ECO:0000259" key="15">
    <source>
        <dbReference type="PROSITE" id="PS50109"/>
    </source>
</evidence>
<dbReference type="EC" id="2.7.13.3" evidence="4"/>
<dbReference type="GO" id="GO:0005886">
    <property type="term" value="C:plasma membrane"/>
    <property type="evidence" value="ECO:0007669"/>
    <property type="project" value="UniProtKB-SubCell"/>
</dbReference>
<keyword evidence="9" id="KW-0418">Kinase</keyword>
<dbReference type="GO" id="GO:0000155">
    <property type="term" value="F:phosphorelay sensor kinase activity"/>
    <property type="evidence" value="ECO:0007669"/>
    <property type="project" value="InterPro"/>
</dbReference>
<feature type="transmembrane region" description="Helical" evidence="14">
    <location>
        <begin position="153"/>
        <end position="176"/>
    </location>
</feature>
<evidence type="ECO:0000256" key="12">
    <source>
        <dbReference type="ARBA" id="ARBA00023012"/>
    </source>
</evidence>
<dbReference type="InterPro" id="IPR052023">
    <property type="entry name" value="Histidine_kinase_KdpD"/>
</dbReference>
<dbReference type="InterPro" id="IPR005467">
    <property type="entry name" value="His_kinase_dom"/>
</dbReference>
<feature type="domain" description="Histidine kinase" evidence="15">
    <location>
        <begin position="232"/>
        <end position="445"/>
    </location>
</feature>
<evidence type="ECO:0000256" key="14">
    <source>
        <dbReference type="SAM" id="Phobius"/>
    </source>
</evidence>
<dbReference type="Gene3D" id="3.30.565.10">
    <property type="entry name" value="Histidine kinase-like ATPase, C-terminal domain"/>
    <property type="match status" value="1"/>
</dbReference>
<dbReference type="InterPro" id="IPR036890">
    <property type="entry name" value="HATPase_C_sf"/>
</dbReference>
<evidence type="ECO:0000256" key="8">
    <source>
        <dbReference type="ARBA" id="ARBA00022741"/>
    </source>
</evidence>
<dbReference type="Proteomes" id="UP000276542">
    <property type="component" value="Unassembled WGS sequence"/>
</dbReference>
<keyword evidence="10" id="KW-0067">ATP-binding</keyword>
<comment type="subcellular location">
    <subcellularLocation>
        <location evidence="3">Cell membrane</location>
    </subcellularLocation>
    <subcellularLocation>
        <location evidence="2">Membrane</location>
        <topology evidence="2">Multi-pass membrane protein</topology>
    </subcellularLocation>
</comment>
<keyword evidence="6" id="KW-0808">Transferase</keyword>
<evidence type="ECO:0000313" key="17">
    <source>
        <dbReference type="Proteomes" id="UP000276542"/>
    </source>
</evidence>
<name>A0A3A5HIJ9_9ACTN</name>
<dbReference type="PANTHER" id="PTHR45569">
    <property type="entry name" value="SENSOR PROTEIN KDPD"/>
    <property type="match status" value="1"/>
</dbReference>
<evidence type="ECO:0000256" key="4">
    <source>
        <dbReference type="ARBA" id="ARBA00012438"/>
    </source>
</evidence>
<dbReference type="CDD" id="cd00082">
    <property type="entry name" value="HisKA"/>
    <property type="match status" value="1"/>
</dbReference>
<dbReference type="Gene3D" id="1.10.287.130">
    <property type="match status" value="1"/>
</dbReference>
<evidence type="ECO:0000256" key="11">
    <source>
        <dbReference type="ARBA" id="ARBA00022989"/>
    </source>
</evidence>
<dbReference type="GO" id="GO:0005524">
    <property type="term" value="F:ATP binding"/>
    <property type="evidence" value="ECO:0007669"/>
    <property type="project" value="UniProtKB-KW"/>
</dbReference>
<evidence type="ECO:0000256" key="2">
    <source>
        <dbReference type="ARBA" id="ARBA00004141"/>
    </source>
</evidence>
<evidence type="ECO:0000256" key="13">
    <source>
        <dbReference type="ARBA" id="ARBA00023136"/>
    </source>
</evidence>
<keyword evidence="17" id="KW-1185">Reference proteome</keyword>
<dbReference type="Pfam" id="PF02518">
    <property type="entry name" value="HATPase_c"/>
    <property type="match status" value="1"/>
</dbReference>
<evidence type="ECO:0000256" key="6">
    <source>
        <dbReference type="ARBA" id="ARBA00022679"/>
    </source>
</evidence>
<gene>
    <name evidence="16" type="ORF">D4739_01835</name>
</gene>
<dbReference type="SUPFAM" id="SSF55874">
    <property type="entry name" value="ATPase domain of HSP90 chaperone/DNA topoisomerase II/histidine kinase"/>
    <property type="match status" value="1"/>
</dbReference>
<dbReference type="Pfam" id="PF00512">
    <property type="entry name" value="HisKA"/>
    <property type="match status" value="1"/>
</dbReference>
<dbReference type="SUPFAM" id="SSF47384">
    <property type="entry name" value="Homodimeric domain of signal transducing histidine kinase"/>
    <property type="match status" value="1"/>
</dbReference>
<evidence type="ECO:0000256" key="3">
    <source>
        <dbReference type="ARBA" id="ARBA00004236"/>
    </source>
</evidence>
<dbReference type="EMBL" id="QYRP01000002">
    <property type="protein sequence ID" value="RJS47710.1"/>
    <property type="molecule type" value="Genomic_DNA"/>
</dbReference>
<evidence type="ECO:0000256" key="5">
    <source>
        <dbReference type="ARBA" id="ARBA00022553"/>
    </source>
</evidence>
<feature type="transmembrane region" description="Helical" evidence="14">
    <location>
        <begin position="12"/>
        <end position="31"/>
    </location>
</feature>
<dbReference type="InterPro" id="IPR036097">
    <property type="entry name" value="HisK_dim/P_sf"/>
</dbReference>
<dbReference type="PRINTS" id="PR00344">
    <property type="entry name" value="BCTRLSENSOR"/>
</dbReference>
<evidence type="ECO:0000313" key="16">
    <source>
        <dbReference type="EMBL" id="RJS47710.1"/>
    </source>
</evidence>
<organism evidence="16 17">
    <name type="scientific">Nocardioides cavernaquae</name>
    <dbReference type="NCBI Taxonomy" id="2321396"/>
    <lineage>
        <taxon>Bacteria</taxon>
        <taxon>Bacillati</taxon>
        <taxon>Actinomycetota</taxon>
        <taxon>Actinomycetes</taxon>
        <taxon>Propionibacteriales</taxon>
        <taxon>Nocardioidaceae</taxon>
        <taxon>Nocardioides</taxon>
    </lineage>
</organism>
<dbReference type="PROSITE" id="PS50109">
    <property type="entry name" value="HIS_KIN"/>
    <property type="match status" value="1"/>
</dbReference>
<dbReference type="InterPro" id="IPR025201">
    <property type="entry name" value="KdpD_TM"/>
</dbReference>
<accession>A0A3A5HIJ9</accession>
<dbReference type="InterPro" id="IPR003594">
    <property type="entry name" value="HATPase_dom"/>
</dbReference>
<evidence type="ECO:0000256" key="9">
    <source>
        <dbReference type="ARBA" id="ARBA00022777"/>
    </source>
</evidence>
<dbReference type="SMART" id="SM00388">
    <property type="entry name" value="HisKA"/>
    <property type="match status" value="1"/>
</dbReference>